<evidence type="ECO:0000256" key="1">
    <source>
        <dbReference type="SAM" id="MobiDB-lite"/>
    </source>
</evidence>
<keyword evidence="2" id="KW-0472">Membrane</keyword>
<keyword evidence="5" id="KW-1185">Reference proteome</keyword>
<name>A0ABX0YU50_STRTL</name>
<keyword evidence="2" id="KW-0812">Transmembrane</keyword>
<evidence type="ECO:0000313" key="4">
    <source>
        <dbReference type="EMBL" id="NJP15958.1"/>
    </source>
</evidence>
<evidence type="ECO:0000259" key="3">
    <source>
        <dbReference type="Pfam" id="PF07811"/>
    </source>
</evidence>
<dbReference type="Pfam" id="PF07811">
    <property type="entry name" value="TadE"/>
    <property type="match status" value="1"/>
</dbReference>
<dbReference type="InterPro" id="IPR012495">
    <property type="entry name" value="TadE-like_dom"/>
</dbReference>
<evidence type="ECO:0000256" key="2">
    <source>
        <dbReference type="SAM" id="Phobius"/>
    </source>
</evidence>
<protein>
    <submittedName>
        <fullName evidence="4">Pilus assembly protein</fullName>
    </submittedName>
</protein>
<comment type="caution">
    <text evidence="4">The sequence shown here is derived from an EMBL/GenBank/DDBJ whole genome shotgun (WGS) entry which is preliminary data.</text>
</comment>
<feature type="domain" description="TadE-like" evidence="3">
    <location>
        <begin position="53"/>
        <end position="95"/>
    </location>
</feature>
<dbReference type="EMBL" id="JAATEL010000017">
    <property type="protein sequence ID" value="NJP15958.1"/>
    <property type="molecule type" value="Genomic_DNA"/>
</dbReference>
<organism evidence="4 5">
    <name type="scientific">Streptomyces thermoviolaceus subsp. thermoviolaceus</name>
    <dbReference type="NCBI Taxonomy" id="66860"/>
    <lineage>
        <taxon>Bacteria</taxon>
        <taxon>Bacillati</taxon>
        <taxon>Actinomycetota</taxon>
        <taxon>Actinomycetes</taxon>
        <taxon>Kitasatosporales</taxon>
        <taxon>Streptomycetaceae</taxon>
        <taxon>Streptomyces</taxon>
    </lineage>
</organism>
<reference evidence="4 5" key="1">
    <citation type="submission" date="2020-03" db="EMBL/GenBank/DDBJ databases">
        <title>WGS of actinomycetes isolated from Thailand.</title>
        <authorList>
            <person name="Thawai C."/>
        </authorList>
    </citation>
    <scope>NUCLEOTIDE SEQUENCE [LARGE SCALE GENOMIC DNA]</scope>
    <source>
        <strain evidence="4 5">NBRC 13905</strain>
    </source>
</reference>
<sequence>MRAIPARRRLPTEGGPRTDGRPHPGSRSCITGRPGAGSRRGPHPGPGPRGDRGQVAVEFLGMAPVILVTLVLLWQCVLLGYTYTLAGNAADEAVRAAATAEGGQGACEQAGREDLPGAWQDGATISCGGRGSGYVTARVELKVPVLLPGLIGFPVPVKAHAGAVEEGKAN</sequence>
<proteinExistence type="predicted"/>
<accession>A0ABX0YU50</accession>
<feature type="transmembrane region" description="Helical" evidence="2">
    <location>
        <begin position="59"/>
        <end position="83"/>
    </location>
</feature>
<keyword evidence="2" id="KW-1133">Transmembrane helix</keyword>
<evidence type="ECO:0000313" key="5">
    <source>
        <dbReference type="Proteomes" id="UP000635996"/>
    </source>
</evidence>
<gene>
    <name evidence="4" type="ORF">HCJ95_17090</name>
</gene>
<dbReference type="Proteomes" id="UP000635996">
    <property type="component" value="Unassembled WGS sequence"/>
</dbReference>
<feature type="region of interest" description="Disordered" evidence="1">
    <location>
        <begin position="1"/>
        <end position="51"/>
    </location>
</feature>